<evidence type="ECO:0000256" key="7">
    <source>
        <dbReference type="ARBA" id="ARBA00022737"/>
    </source>
</evidence>
<evidence type="ECO:0000256" key="6">
    <source>
        <dbReference type="ARBA" id="ARBA00022729"/>
    </source>
</evidence>
<comment type="similarity">
    <text evidence="2">Belongs to the RLP family.</text>
</comment>
<feature type="transmembrane region" description="Helical" evidence="12">
    <location>
        <begin position="873"/>
        <end position="895"/>
    </location>
</feature>
<dbReference type="SMART" id="SM00369">
    <property type="entry name" value="LRR_TYP"/>
    <property type="match status" value="10"/>
</dbReference>
<dbReference type="InParanoid" id="A0A7N2KLX1"/>
<dbReference type="EnsemblPlants" id="QL01p011909:mrna">
    <property type="protein sequence ID" value="QL01p011909:mrna"/>
    <property type="gene ID" value="QL01p011909"/>
</dbReference>
<comment type="subcellular location">
    <subcellularLocation>
        <location evidence="1">Cell membrane</location>
        <topology evidence="1">Single-pass type I membrane protein</topology>
    </subcellularLocation>
</comment>
<evidence type="ECO:0000256" key="1">
    <source>
        <dbReference type="ARBA" id="ARBA00004251"/>
    </source>
</evidence>
<keyword evidence="3" id="KW-1003">Cell membrane</keyword>
<dbReference type="FunFam" id="3.80.10.10:FF:000041">
    <property type="entry name" value="LRR receptor-like serine/threonine-protein kinase ERECTA"/>
    <property type="match status" value="1"/>
</dbReference>
<dbReference type="InterPro" id="IPR003591">
    <property type="entry name" value="Leu-rich_rpt_typical-subtyp"/>
</dbReference>
<dbReference type="PANTHER" id="PTHR48061">
    <property type="entry name" value="LEUCINE-RICH REPEAT RECEPTOR PROTEIN KINASE EMS1-LIKE-RELATED"/>
    <property type="match status" value="1"/>
</dbReference>
<keyword evidence="5 12" id="KW-0812">Transmembrane</keyword>
<keyword evidence="7" id="KW-0677">Repeat</keyword>
<evidence type="ECO:0000256" key="3">
    <source>
        <dbReference type="ARBA" id="ARBA00022475"/>
    </source>
</evidence>
<dbReference type="InterPro" id="IPR001611">
    <property type="entry name" value="Leu-rich_rpt"/>
</dbReference>
<keyword evidence="6" id="KW-0732">Signal</keyword>
<evidence type="ECO:0000256" key="9">
    <source>
        <dbReference type="ARBA" id="ARBA00023136"/>
    </source>
</evidence>
<dbReference type="GO" id="GO:0005886">
    <property type="term" value="C:plasma membrane"/>
    <property type="evidence" value="ECO:0007669"/>
    <property type="project" value="UniProtKB-SubCell"/>
</dbReference>
<dbReference type="FunFam" id="3.80.10.10:FF:000095">
    <property type="entry name" value="LRR receptor-like serine/threonine-protein kinase GSO1"/>
    <property type="match status" value="1"/>
</dbReference>
<dbReference type="Gene3D" id="3.80.10.10">
    <property type="entry name" value="Ribonuclease Inhibitor"/>
    <property type="match status" value="4"/>
</dbReference>
<keyword evidence="10" id="KW-0675">Receptor</keyword>
<keyword evidence="9 12" id="KW-0472">Membrane</keyword>
<evidence type="ECO:0008006" key="15">
    <source>
        <dbReference type="Google" id="ProtNLM"/>
    </source>
</evidence>
<evidence type="ECO:0000256" key="4">
    <source>
        <dbReference type="ARBA" id="ARBA00022614"/>
    </source>
</evidence>
<evidence type="ECO:0000256" key="12">
    <source>
        <dbReference type="SAM" id="Phobius"/>
    </source>
</evidence>
<dbReference type="EMBL" id="LRBV02000001">
    <property type="status" value="NOT_ANNOTATED_CDS"/>
    <property type="molecule type" value="Genomic_DNA"/>
</dbReference>
<dbReference type="InterPro" id="IPR025875">
    <property type="entry name" value="Leu-rich_rpt_4"/>
</dbReference>
<dbReference type="Pfam" id="PF12799">
    <property type="entry name" value="LRR_4"/>
    <property type="match status" value="1"/>
</dbReference>
<evidence type="ECO:0000256" key="2">
    <source>
        <dbReference type="ARBA" id="ARBA00009592"/>
    </source>
</evidence>
<evidence type="ECO:0000256" key="10">
    <source>
        <dbReference type="ARBA" id="ARBA00023170"/>
    </source>
</evidence>
<evidence type="ECO:0000256" key="8">
    <source>
        <dbReference type="ARBA" id="ARBA00022989"/>
    </source>
</evidence>
<dbReference type="OMA" id="CNMERFP"/>
<keyword evidence="4" id="KW-0433">Leucine-rich repeat</keyword>
<dbReference type="PROSITE" id="PS51450">
    <property type="entry name" value="LRR"/>
    <property type="match status" value="2"/>
</dbReference>
<dbReference type="InterPro" id="IPR046956">
    <property type="entry name" value="RLP23-like"/>
</dbReference>
<accession>A0A7N2KLX1</accession>
<evidence type="ECO:0000256" key="11">
    <source>
        <dbReference type="ARBA" id="ARBA00023180"/>
    </source>
</evidence>
<dbReference type="SMART" id="SM00365">
    <property type="entry name" value="LRR_SD22"/>
    <property type="match status" value="6"/>
</dbReference>
<dbReference type="AlphaFoldDB" id="A0A7N2KLX1"/>
<reference evidence="13 14" key="1">
    <citation type="journal article" date="2016" name="G3 (Bethesda)">
        <title>First Draft Assembly and Annotation of the Genome of a California Endemic Oak Quercus lobata Nee (Fagaceae).</title>
        <authorList>
            <person name="Sork V.L."/>
            <person name="Fitz-Gibbon S.T."/>
            <person name="Puiu D."/>
            <person name="Crepeau M."/>
            <person name="Gugger P.F."/>
            <person name="Sherman R."/>
            <person name="Stevens K."/>
            <person name="Langley C.H."/>
            <person name="Pellegrini M."/>
            <person name="Salzberg S.L."/>
        </authorList>
    </citation>
    <scope>NUCLEOTIDE SEQUENCE [LARGE SCALE GENOMIC DNA]</scope>
    <source>
        <strain evidence="13 14">cv. SW786</strain>
    </source>
</reference>
<keyword evidence="8 12" id="KW-1133">Transmembrane helix</keyword>
<keyword evidence="14" id="KW-1185">Reference proteome</keyword>
<dbReference type="Proteomes" id="UP000594261">
    <property type="component" value="Chromosome 1"/>
</dbReference>
<organism evidence="13 14">
    <name type="scientific">Quercus lobata</name>
    <name type="common">Valley oak</name>
    <dbReference type="NCBI Taxonomy" id="97700"/>
    <lineage>
        <taxon>Eukaryota</taxon>
        <taxon>Viridiplantae</taxon>
        <taxon>Streptophyta</taxon>
        <taxon>Embryophyta</taxon>
        <taxon>Tracheophyta</taxon>
        <taxon>Spermatophyta</taxon>
        <taxon>Magnoliopsida</taxon>
        <taxon>eudicotyledons</taxon>
        <taxon>Gunneridae</taxon>
        <taxon>Pentapetalae</taxon>
        <taxon>rosids</taxon>
        <taxon>fabids</taxon>
        <taxon>Fagales</taxon>
        <taxon>Fagaceae</taxon>
        <taxon>Quercus</taxon>
    </lineage>
</organism>
<dbReference type="PRINTS" id="PR00019">
    <property type="entry name" value="LEURICHRPT"/>
</dbReference>
<dbReference type="InterPro" id="IPR032675">
    <property type="entry name" value="LRR_dom_sf"/>
</dbReference>
<dbReference type="SUPFAM" id="SSF52058">
    <property type="entry name" value="L domain-like"/>
    <property type="match status" value="3"/>
</dbReference>
<name>A0A7N2KLX1_QUELO</name>
<protein>
    <recommendedName>
        <fullName evidence="15">Leucine-rich repeat-containing N-terminal plant-type domain-containing protein</fullName>
    </recommendedName>
</protein>
<proteinExistence type="inferred from homology"/>
<dbReference type="Pfam" id="PF13855">
    <property type="entry name" value="LRR_8"/>
    <property type="match status" value="3"/>
</dbReference>
<dbReference type="Pfam" id="PF00560">
    <property type="entry name" value="LRR_1"/>
    <property type="match status" value="7"/>
</dbReference>
<keyword evidence="11" id="KW-0325">Glycoprotein</keyword>
<evidence type="ECO:0000313" key="13">
    <source>
        <dbReference type="EnsemblPlants" id="QL01p011909:mrna"/>
    </source>
</evidence>
<evidence type="ECO:0000313" key="14">
    <source>
        <dbReference type="Proteomes" id="UP000594261"/>
    </source>
</evidence>
<reference evidence="13" key="2">
    <citation type="submission" date="2021-01" db="UniProtKB">
        <authorList>
            <consortium name="EnsemblPlants"/>
        </authorList>
    </citation>
    <scope>IDENTIFICATION</scope>
</reference>
<evidence type="ECO:0000256" key="5">
    <source>
        <dbReference type="ARBA" id="ARBA00022692"/>
    </source>
</evidence>
<dbReference type="FunFam" id="3.80.10.10:FF:000111">
    <property type="entry name" value="LRR receptor-like serine/threonine-protein kinase ERECTA"/>
    <property type="match status" value="1"/>
</dbReference>
<dbReference type="PANTHER" id="PTHR48061:SF46">
    <property type="entry name" value="LEUCINE-RICH REPEAT-CONTAINING N-TERMINAL PLANT-TYPE DOMAIN-CONTAINING PROTEIN"/>
    <property type="match status" value="1"/>
</dbReference>
<dbReference type="Gramene" id="QL01p011909:mrna">
    <property type="protein sequence ID" value="QL01p011909:mrna"/>
    <property type="gene ID" value="QL01p011909"/>
</dbReference>
<sequence length="929" mass="103803">MCFNSYPKTGSWKEDKDCCTWDGVVCDNSTRHVIALDLSCSCLSGSFHSNSTLFLLRHLRTLNLAGNWFNYSLISSEFGKFQSLTHLNLSHSWFDGEIPYEISQLSSLVSLDLSYNYALLIKTPVWKRVIGNLTQLRELLLDETNMSSITPSSLMNLSSSLTTLSLGGCSLQGTLEINIFRLPCIQTLDVGYNINLEGSLPKSNWSSTSLNFLSLDHTNFSGELPDTIGSLKSLEYLYLSACNFIGAIPTSIGNLTQIINLDLSYNIIVSAVCYRCQYLTCQISPVYSLSTINLLVPFLIALTSLVMLSLDHNQFIGEIGEFKYDNSLDSLDLSYNMLQGSIPSSISRLVNLTYLSLSSNNLQGSIPSSISRLVNLASLSLSSNNLSIMLNLELFSNLNNLIFFNFSYNNLLVSINNNLTFTLPNLEELYLSSCNISEFPIILRIATNLQSLDLSNNKIHGQTPKWLGAVGRNSLIFLDLSHNFLTSIDKIPWKNLQIVDIRNNLLQGPFPTLNALNLYYLFASHNNLTGEIPSLICNASSLEVLDLSHNNFSGTIPKCLVLSNALLVLDLRMNSLNGSIPATSSEGNGLRSINLNSNQLEGPLPRSLENCTNLEVLDLGNNKISDTFPYWLGSIPELQVLVIRSNKFRGRIGNPKSQFPFPNLRILDISNNEFNGPLPRKYFKYLKAMVNVDKGEVELKYMGNYYYHDSLNVMIKGSYIELVRIQTIFTTIDFSNNRFIGEIPQIIGSLNSLKGLNFSHNNLTGCIPSLFGNLTNLEWLDLSFNKLRGEIPKQLADIPWLADLKLSHNQLTGQIPSGKQFNTFDNDSYTNNLGLCGFPLTRTCNNHESKQPPPSTLQQEDNLELEFKNGFCWQAISIGYGCGVIFGTLMGYLMFKIGKPNWIVKMVKLEQHILLRRLKNNASRSGGRK</sequence>